<gene>
    <name evidence="8" type="ORF">EAH_00019220</name>
</gene>
<comment type="similarity">
    <text evidence="3">Belongs to the metallo-dependent hydrolases superfamily. Adenosine and AMP deaminases family.</text>
</comment>
<evidence type="ECO:0000256" key="5">
    <source>
        <dbReference type="ARBA" id="ARBA00022723"/>
    </source>
</evidence>
<keyword evidence="9" id="KW-1185">Reference proteome</keyword>
<dbReference type="InterPro" id="IPR006329">
    <property type="entry name" value="AMPD"/>
</dbReference>
<reference evidence="8" key="1">
    <citation type="submission" date="2013-10" db="EMBL/GenBank/DDBJ databases">
        <title>Genomic analysis of the causative agents of coccidiosis in chickens.</title>
        <authorList>
            <person name="Reid A.J."/>
            <person name="Blake D."/>
            <person name="Billington K."/>
            <person name="Browne H."/>
            <person name="Dunn M."/>
            <person name="Hung S."/>
            <person name="Kawahara F."/>
            <person name="Miranda-Saavedra D."/>
            <person name="Mourier T."/>
            <person name="Nagra H."/>
            <person name="Otto T.D."/>
            <person name="Rawlings N."/>
            <person name="Sanchez A."/>
            <person name="Sanders M."/>
            <person name="Subramaniam C."/>
            <person name="Tay Y."/>
            <person name="Dear P."/>
            <person name="Doerig C."/>
            <person name="Gruber A."/>
            <person name="Parkinson J."/>
            <person name="Shirley M."/>
            <person name="Wan K.L."/>
            <person name="Berriman M."/>
            <person name="Tomley F."/>
            <person name="Pain A."/>
        </authorList>
    </citation>
    <scope>NUCLEOTIDE SEQUENCE</scope>
    <source>
        <strain evidence="8">Houghton</strain>
    </source>
</reference>
<evidence type="ECO:0000256" key="2">
    <source>
        <dbReference type="ARBA" id="ARBA00004955"/>
    </source>
</evidence>
<evidence type="ECO:0000256" key="6">
    <source>
        <dbReference type="ARBA" id="ARBA00022801"/>
    </source>
</evidence>
<dbReference type="SUPFAM" id="SSF51556">
    <property type="entry name" value="Metallo-dependent hydrolases"/>
    <property type="match status" value="1"/>
</dbReference>
<name>U6GAZ1_EIMAC</name>
<dbReference type="OrthoDB" id="1723809at2759"/>
<dbReference type="GO" id="GO:0003876">
    <property type="term" value="F:AMP deaminase activity"/>
    <property type="evidence" value="ECO:0007669"/>
    <property type="project" value="UniProtKB-EC"/>
</dbReference>
<dbReference type="AlphaFoldDB" id="U6GAZ1"/>
<proteinExistence type="inferred from homology"/>
<evidence type="ECO:0000256" key="4">
    <source>
        <dbReference type="ARBA" id="ARBA00012775"/>
    </source>
</evidence>
<dbReference type="Pfam" id="PF19326">
    <property type="entry name" value="AMP_deaminase"/>
    <property type="match status" value="1"/>
</dbReference>
<dbReference type="EC" id="3.5.4.6" evidence="4"/>
<keyword evidence="7" id="KW-0862">Zinc</keyword>
<evidence type="ECO:0000256" key="3">
    <source>
        <dbReference type="ARBA" id="ARBA00006676"/>
    </source>
</evidence>
<dbReference type="RefSeq" id="XP_013252829.1">
    <property type="nucleotide sequence ID" value="XM_013397375.1"/>
</dbReference>
<keyword evidence="5" id="KW-0479">Metal-binding</keyword>
<dbReference type="GO" id="GO:0046033">
    <property type="term" value="P:AMP metabolic process"/>
    <property type="evidence" value="ECO:0007669"/>
    <property type="project" value="TreeGrafter"/>
</dbReference>
<dbReference type="Gene3D" id="3.20.20.140">
    <property type="entry name" value="Metal-dependent hydrolases"/>
    <property type="match status" value="1"/>
</dbReference>
<dbReference type="GO" id="GO:0005829">
    <property type="term" value="C:cytosol"/>
    <property type="evidence" value="ECO:0007669"/>
    <property type="project" value="TreeGrafter"/>
</dbReference>
<sequence>MVGFDSVDDESRVSKYTMEGGELPAPSDWTSSSNPPYSYWIFYMYANIRALNLFLEARNMRPLSFRPHCGEAGSTSHLAAAFLLADGINHGILLKGAPVLEYMFYLKQIGIAVSPLSNNALFMDITKNPLYSFFKIGLNVSLSTDDPLMFHFTDEPLLEEYSIAAVSMA</sequence>
<protein>
    <recommendedName>
        <fullName evidence="4">AMP deaminase</fullName>
        <ecNumber evidence="4">3.5.4.6</ecNumber>
    </recommendedName>
</protein>
<evidence type="ECO:0000256" key="7">
    <source>
        <dbReference type="ARBA" id="ARBA00022833"/>
    </source>
</evidence>
<dbReference type="EMBL" id="HG670442">
    <property type="protein sequence ID" value="CDI76682.1"/>
    <property type="molecule type" value="Genomic_DNA"/>
</dbReference>
<keyword evidence="6" id="KW-0378">Hydrolase</keyword>
<dbReference type="GO" id="GO:0032264">
    <property type="term" value="P:IMP salvage"/>
    <property type="evidence" value="ECO:0007669"/>
    <property type="project" value="UniProtKB-UniPathway"/>
</dbReference>
<dbReference type="Proteomes" id="UP000018050">
    <property type="component" value="Unassembled WGS sequence"/>
</dbReference>
<dbReference type="GeneID" id="25269992"/>
<dbReference type="InterPro" id="IPR032466">
    <property type="entry name" value="Metal_Hydrolase"/>
</dbReference>
<dbReference type="GO" id="GO:0046872">
    <property type="term" value="F:metal ion binding"/>
    <property type="evidence" value="ECO:0007669"/>
    <property type="project" value="UniProtKB-KW"/>
</dbReference>
<dbReference type="UniPathway" id="UPA00591">
    <property type="reaction ID" value="UER00663"/>
</dbReference>
<evidence type="ECO:0000313" key="8">
    <source>
        <dbReference type="EMBL" id="CDI76682.1"/>
    </source>
</evidence>
<evidence type="ECO:0000256" key="1">
    <source>
        <dbReference type="ARBA" id="ARBA00001947"/>
    </source>
</evidence>
<dbReference type="PROSITE" id="PS00485">
    <property type="entry name" value="A_DEAMINASE"/>
    <property type="match status" value="1"/>
</dbReference>
<comment type="cofactor">
    <cofactor evidence="1">
        <name>Zn(2+)</name>
        <dbReference type="ChEBI" id="CHEBI:29105"/>
    </cofactor>
</comment>
<evidence type="ECO:0000313" key="9">
    <source>
        <dbReference type="Proteomes" id="UP000018050"/>
    </source>
</evidence>
<accession>U6GAZ1</accession>
<dbReference type="VEuPathDB" id="ToxoDB:EAH_00019220"/>
<organism evidence="8 9">
    <name type="scientific">Eimeria acervulina</name>
    <name type="common">Coccidian parasite</name>
    <dbReference type="NCBI Taxonomy" id="5801"/>
    <lineage>
        <taxon>Eukaryota</taxon>
        <taxon>Sar</taxon>
        <taxon>Alveolata</taxon>
        <taxon>Apicomplexa</taxon>
        <taxon>Conoidasida</taxon>
        <taxon>Coccidia</taxon>
        <taxon>Eucoccidiorida</taxon>
        <taxon>Eimeriorina</taxon>
        <taxon>Eimeriidae</taxon>
        <taxon>Eimeria</taxon>
    </lineage>
</organism>
<dbReference type="InterPro" id="IPR006650">
    <property type="entry name" value="A/AMP_deam_AS"/>
</dbReference>
<dbReference type="PANTHER" id="PTHR11359:SF0">
    <property type="entry name" value="AMP DEAMINASE"/>
    <property type="match status" value="1"/>
</dbReference>
<comment type="pathway">
    <text evidence="2">Purine metabolism; IMP biosynthesis via salvage pathway; IMP from AMP: step 1/1.</text>
</comment>
<reference evidence="8" key="2">
    <citation type="submission" date="2013-10" db="EMBL/GenBank/DDBJ databases">
        <authorList>
            <person name="Aslett M."/>
        </authorList>
    </citation>
    <scope>NUCLEOTIDE SEQUENCE</scope>
    <source>
        <strain evidence="8">Houghton</strain>
    </source>
</reference>
<dbReference type="PANTHER" id="PTHR11359">
    <property type="entry name" value="AMP DEAMINASE"/>
    <property type="match status" value="1"/>
</dbReference>